<dbReference type="RefSeq" id="WP_074870820.1">
    <property type="nucleotide sequence ID" value="NZ_FOAS01000041.1"/>
</dbReference>
<dbReference type="Proteomes" id="UP000185766">
    <property type="component" value="Unassembled WGS sequence"/>
</dbReference>
<evidence type="ECO:0000313" key="4">
    <source>
        <dbReference type="Proteomes" id="UP000185766"/>
    </source>
</evidence>
<dbReference type="EMBL" id="FOAS01000041">
    <property type="protein sequence ID" value="SEL85319.1"/>
    <property type="molecule type" value="Genomic_DNA"/>
</dbReference>
<dbReference type="AlphaFoldDB" id="A0A1H7TLE9"/>
<evidence type="ECO:0000313" key="3">
    <source>
        <dbReference type="EMBL" id="SEL85319.1"/>
    </source>
</evidence>
<evidence type="ECO:0000259" key="2">
    <source>
        <dbReference type="Pfam" id="PF13761"/>
    </source>
</evidence>
<protein>
    <recommendedName>
        <fullName evidence="2">DUF4166 domain-containing protein</fullName>
    </recommendedName>
</protein>
<evidence type="ECO:0000256" key="1">
    <source>
        <dbReference type="SAM" id="Phobius"/>
    </source>
</evidence>
<keyword evidence="4" id="KW-1185">Reference proteome</keyword>
<keyword evidence="1" id="KW-1133">Transmembrane helix</keyword>
<keyword evidence="1" id="KW-0812">Transmembrane</keyword>
<name>A0A1H7TLE9_9GAMM</name>
<proteinExistence type="predicted"/>
<gene>
    <name evidence="3" type="ORF">SAMN05216214_1411</name>
</gene>
<keyword evidence="1" id="KW-0472">Membrane</keyword>
<reference evidence="3 4" key="1">
    <citation type="submission" date="2016-10" db="EMBL/GenBank/DDBJ databases">
        <authorList>
            <person name="de Groot N.N."/>
        </authorList>
    </citation>
    <scope>NUCLEOTIDE SEQUENCE [LARGE SCALE GENOMIC DNA]</scope>
    <source>
        <strain evidence="3 4">JCM 19513</strain>
    </source>
</reference>
<feature type="domain" description="DUF4166" evidence="2">
    <location>
        <begin position="15"/>
        <end position="175"/>
    </location>
</feature>
<feature type="transmembrane region" description="Helical" evidence="1">
    <location>
        <begin position="155"/>
        <end position="175"/>
    </location>
</feature>
<dbReference type="STRING" id="1429083.GCA_001885685_02007"/>
<accession>A0A1H7TLE9</accession>
<organism evidence="3 4">
    <name type="scientific">Atopomonas hussainii</name>
    <dbReference type="NCBI Taxonomy" id="1429083"/>
    <lineage>
        <taxon>Bacteria</taxon>
        <taxon>Pseudomonadati</taxon>
        <taxon>Pseudomonadota</taxon>
        <taxon>Gammaproteobacteria</taxon>
        <taxon>Pseudomonadales</taxon>
        <taxon>Pseudomonadaceae</taxon>
        <taxon>Atopomonas</taxon>
    </lineage>
</organism>
<sequence>MDAVQTWFAAGFNQLHPMLQDLHRHGGQLHGQIDIQYGHGLAGLVGKRFAAKFGLPLSVSSTALDVHIHSDDQALYWQRTFAGATQRQSVFSPVGYWPAGYWLEKTGAVQLVLAVQVIDGGWHWQPLQCRLFGVRIPLFCMPQVRAYKSIENSQYRFYVGVSLPVLGFLFSYSGLLELI</sequence>
<dbReference type="InterPro" id="IPR025311">
    <property type="entry name" value="DUF4166"/>
</dbReference>
<dbReference type="Pfam" id="PF13761">
    <property type="entry name" value="DUF4166"/>
    <property type="match status" value="1"/>
</dbReference>